<sequence>MLKTLQNELDNLIERSLDQTLRLAVTGLSQSGKTTFITGFINQLLSLNTVEQPQLPLFSAARHHRILGVKRLTQKNWQLPRFEYEENLLSLQQSPPQWPQSTRGLSETRLEIHYQHSQSLLRHIKANGVLYLDIFDYPGEWLLDLPLLSQDFQRWSQAMHQLLQGERKQLAQPWLEKLQKLDLTQTADEHFLAQLAKDYTDYLHQCKSAGFYFIQPGRFILPGEAEGAIALQFFPLVHLSEQQWQQLQKNADKQSYFSVLQQRYCYYRDQIVKAFYQQHFSRFDRQIILADCLTALNHSHQAFIDMQMALRALFQSFHYGQRNFFSRLFSPKIDKLLFAATKADHITTDQIPNLISLLRQLVQSEGEHLQFSHIDIDFTAFAAIRATQQVIVEEQGQQFKAIQGVRSIDKKSVTLFPGSVPQRLPTADFWKNSAFEFDQFEPQTALEGEPLPHLRLDSVLEYLLGDKLT</sequence>
<proteinExistence type="predicted"/>
<dbReference type="InterPro" id="IPR007413">
    <property type="entry name" value="YcjX-like"/>
</dbReference>
<gene>
    <name evidence="1" type="ORF">JP32_11275</name>
</gene>
<dbReference type="PANTHER" id="PTHR38605:SF1">
    <property type="entry name" value="ATPASE"/>
    <property type="match status" value="1"/>
</dbReference>
<dbReference type="PANTHER" id="PTHR38605">
    <property type="entry name" value="ATPASE-RELATED"/>
    <property type="match status" value="1"/>
</dbReference>
<evidence type="ECO:0000313" key="2">
    <source>
        <dbReference type="Proteomes" id="UP000030526"/>
    </source>
</evidence>
<dbReference type="PIRSF" id="PIRSF019381">
    <property type="entry name" value="YcjX"/>
    <property type="match status" value="1"/>
</dbReference>
<evidence type="ECO:0008006" key="3">
    <source>
        <dbReference type="Google" id="ProtNLM"/>
    </source>
</evidence>
<dbReference type="Pfam" id="PF04317">
    <property type="entry name" value="DUF463"/>
    <property type="match status" value="1"/>
</dbReference>
<name>A0A0A2XEI9_9PAST</name>
<dbReference type="AlphaFoldDB" id="A0A0A2XEI9"/>
<evidence type="ECO:0000313" key="1">
    <source>
        <dbReference type="EMBL" id="KGQ29442.1"/>
    </source>
</evidence>
<accession>A0A0A2XEI9</accession>
<protein>
    <recommendedName>
        <fullName evidence="3">YcjX family protein</fullName>
    </recommendedName>
</protein>
<reference evidence="1 2" key="1">
    <citation type="submission" date="2014-08" db="EMBL/GenBank/DDBJ databases">
        <title>Chaperone-usher fimbriae in a diverse selection of Gallibacterium genomes.</title>
        <authorList>
            <person name="Kudirkiene E."/>
            <person name="Bager R.J."/>
            <person name="Johnson T.J."/>
            <person name="Bojesen A.M."/>
        </authorList>
    </citation>
    <scope>NUCLEOTIDE SEQUENCE [LARGE SCALE GENOMIC DNA]</scope>
    <source>
        <strain evidence="1 2">20558/3kl.</strain>
    </source>
</reference>
<dbReference type="RefSeq" id="WP_039084924.1">
    <property type="nucleotide sequence ID" value="NZ_JARTEK010000025.1"/>
</dbReference>
<dbReference type="EMBL" id="JPXS01000072">
    <property type="protein sequence ID" value="KGQ29442.1"/>
    <property type="molecule type" value="Genomic_DNA"/>
</dbReference>
<dbReference type="Proteomes" id="UP000030526">
    <property type="component" value="Unassembled WGS sequence"/>
</dbReference>
<organism evidence="1 2">
    <name type="scientific">Gallibacterium anatis</name>
    <dbReference type="NCBI Taxonomy" id="750"/>
    <lineage>
        <taxon>Bacteria</taxon>
        <taxon>Pseudomonadati</taxon>
        <taxon>Pseudomonadota</taxon>
        <taxon>Gammaproteobacteria</taxon>
        <taxon>Pasteurellales</taxon>
        <taxon>Pasteurellaceae</taxon>
        <taxon>Gallibacterium</taxon>
    </lineage>
</organism>
<comment type="caution">
    <text evidence="1">The sequence shown here is derived from an EMBL/GenBank/DDBJ whole genome shotgun (WGS) entry which is preliminary data.</text>
</comment>